<gene>
    <name evidence="1" type="ORF">PGLA1383_LOCUS36256</name>
</gene>
<evidence type="ECO:0000313" key="1">
    <source>
        <dbReference type="EMBL" id="CAE8618647.1"/>
    </source>
</evidence>
<comment type="caution">
    <text evidence="1">The sequence shown here is derived from an EMBL/GenBank/DDBJ whole genome shotgun (WGS) entry which is preliminary data.</text>
</comment>
<protein>
    <submittedName>
        <fullName evidence="1">Uncharacterized protein</fullName>
    </submittedName>
</protein>
<evidence type="ECO:0000313" key="2">
    <source>
        <dbReference type="Proteomes" id="UP000654075"/>
    </source>
</evidence>
<proteinExistence type="predicted"/>
<dbReference type="EMBL" id="CAJNNV010026616">
    <property type="protein sequence ID" value="CAE8618647.1"/>
    <property type="molecule type" value="Genomic_DNA"/>
</dbReference>
<feature type="non-terminal residue" evidence="1">
    <location>
        <position position="99"/>
    </location>
</feature>
<sequence length="99" mass="10381">AEVEVEVQEATTGQQILHQGVASAWDGGYTAASVRVRNTFIEVEEAAVDCSNSDGLSRPSRHLRCASEPGPQMMLQPETQLLGTSSASGGCGFAENQTA</sequence>
<reference evidence="1" key="1">
    <citation type="submission" date="2021-02" db="EMBL/GenBank/DDBJ databases">
        <authorList>
            <person name="Dougan E. K."/>
            <person name="Rhodes N."/>
            <person name="Thang M."/>
            <person name="Chan C."/>
        </authorList>
    </citation>
    <scope>NUCLEOTIDE SEQUENCE</scope>
</reference>
<feature type="non-terminal residue" evidence="1">
    <location>
        <position position="1"/>
    </location>
</feature>
<dbReference type="Proteomes" id="UP000654075">
    <property type="component" value="Unassembled WGS sequence"/>
</dbReference>
<organism evidence="1 2">
    <name type="scientific">Polarella glacialis</name>
    <name type="common">Dinoflagellate</name>
    <dbReference type="NCBI Taxonomy" id="89957"/>
    <lineage>
        <taxon>Eukaryota</taxon>
        <taxon>Sar</taxon>
        <taxon>Alveolata</taxon>
        <taxon>Dinophyceae</taxon>
        <taxon>Suessiales</taxon>
        <taxon>Suessiaceae</taxon>
        <taxon>Polarella</taxon>
    </lineage>
</organism>
<accession>A0A813G7H4</accession>
<dbReference type="AlphaFoldDB" id="A0A813G7H4"/>
<name>A0A813G7H4_POLGL</name>
<keyword evidence="2" id="KW-1185">Reference proteome</keyword>